<comment type="caution">
    <text evidence="1">The sequence shown here is derived from an EMBL/GenBank/DDBJ whole genome shotgun (WGS) entry which is preliminary data.</text>
</comment>
<evidence type="ECO:0000313" key="2">
    <source>
        <dbReference type="Proteomes" id="UP001201163"/>
    </source>
</evidence>
<dbReference type="EMBL" id="JAKELL010000068">
    <property type="protein sequence ID" value="KAH8985099.1"/>
    <property type="molecule type" value="Genomic_DNA"/>
</dbReference>
<proteinExistence type="predicted"/>
<organism evidence="1 2">
    <name type="scientific">Lactarius akahatsu</name>
    <dbReference type="NCBI Taxonomy" id="416441"/>
    <lineage>
        <taxon>Eukaryota</taxon>
        <taxon>Fungi</taxon>
        <taxon>Dikarya</taxon>
        <taxon>Basidiomycota</taxon>
        <taxon>Agaricomycotina</taxon>
        <taxon>Agaricomycetes</taxon>
        <taxon>Russulales</taxon>
        <taxon>Russulaceae</taxon>
        <taxon>Lactarius</taxon>
    </lineage>
</organism>
<name>A0AAD4LB58_9AGAM</name>
<evidence type="ECO:0000313" key="1">
    <source>
        <dbReference type="EMBL" id="KAH8985099.1"/>
    </source>
</evidence>
<dbReference type="Proteomes" id="UP001201163">
    <property type="component" value="Unassembled WGS sequence"/>
</dbReference>
<keyword evidence="2" id="KW-1185">Reference proteome</keyword>
<feature type="non-terminal residue" evidence="1">
    <location>
        <position position="586"/>
    </location>
</feature>
<accession>A0AAD4LB58</accession>
<reference evidence="1" key="1">
    <citation type="submission" date="2022-01" db="EMBL/GenBank/DDBJ databases">
        <title>Comparative genomics reveals a dynamic genome evolution in the ectomycorrhizal milk-cap (Lactarius) mushrooms.</title>
        <authorList>
            <consortium name="DOE Joint Genome Institute"/>
            <person name="Lebreton A."/>
            <person name="Tang N."/>
            <person name="Kuo A."/>
            <person name="LaButti K."/>
            <person name="Drula E."/>
            <person name="Barry K."/>
            <person name="Clum A."/>
            <person name="Lipzen A."/>
            <person name="Mousain D."/>
            <person name="Ng V."/>
            <person name="Wang R."/>
            <person name="Wang X."/>
            <person name="Dai Y."/>
            <person name="Henrissat B."/>
            <person name="Grigoriev I.V."/>
            <person name="Guerin-Laguette A."/>
            <person name="Yu F."/>
            <person name="Martin F.M."/>
        </authorList>
    </citation>
    <scope>NUCLEOTIDE SEQUENCE</scope>
    <source>
        <strain evidence="1">QP</strain>
    </source>
</reference>
<dbReference type="AlphaFoldDB" id="A0AAD4LB58"/>
<protein>
    <submittedName>
        <fullName evidence="1">Uncharacterized protein</fullName>
    </submittedName>
</protein>
<gene>
    <name evidence="1" type="ORF">EDB92DRAFT_1884243</name>
</gene>
<sequence>MAIPGAFTSNWGIDVWRKASQVTHHQGAHARPNDLTVTSQNDADLQVLPHHHSPLFRRSSHPLRLLQPLARILGIRIANGSPHDITDVTMTRRLFSVVPDDLYGQGDLAIYDLCKRVRHLVGTCDNYSIFANKELWHKRARGCVETAASLVIIANIKLEMFGDLRKLFHPLYESIGRYHLAPGSDGLFVARLDCLSFVIVNQGMLGDNSTKQDARFAIYNLSQLRFGTSEDSGERTINGDIDENALKNARRIDNYFETARQFCVYRLREIFRPSEEEAKEEQVKEVLARDHENDISELERIALATGRIADVDMPIFRINDSVASYGHGLILHLHGVYLDPFEPTELMKPKQFFNPTEDRPTFLPQFIFLHQRLRFLCSYSSQLRDVIDGRGNDAYKDMLESLGIVWSELDNPRRNWTSVRRRHLMERQLYRLQDFRDGGGFGYWVEYFFLVTQQHLYIPLSPEAHSAIIVGTFRTITSEWRQYKHSIGTQRVILNLICDLAILDHGLLSDVAFPRYLTDELLILLGNMLEGQSGSHIDDAMKKMEDATRTQEGVPGPRWRLKIHAFRGAAMKVISESRSRAPVPSL</sequence>